<evidence type="ECO:0000256" key="1">
    <source>
        <dbReference type="ARBA" id="ARBA00010790"/>
    </source>
</evidence>
<dbReference type="Pfam" id="PF05199">
    <property type="entry name" value="GMC_oxred_C"/>
    <property type="match status" value="1"/>
</dbReference>
<dbReference type="PIRSF" id="PIRSF000137">
    <property type="entry name" value="Alcohol_oxidase"/>
    <property type="match status" value="1"/>
</dbReference>
<reference evidence="5 6" key="1">
    <citation type="submission" date="2015-09" db="EMBL/GenBank/DDBJ databases">
        <title>Host preference determinants of Valsa canker pathogens revealed by comparative genomics.</title>
        <authorList>
            <person name="Yin Z."/>
            <person name="Huang L."/>
        </authorList>
    </citation>
    <scope>NUCLEOTIDE SEQUENCE [LARGE SCALE GENOMIC DNA]</scope>
    <source>
        <strain evidence="5 6">SXYLt</strain>
    </source>
</reference>
<sequence length="647" mass="71317">MWPFTPYPEASAADVDGKTYDYIIVGGGTAGCVIASRLSEDPTVSVLVIEKGHVRDNFVSRVPLISQNFWMGDPLQVQSTRYSEPMPGVNGRRNRIWTAEGVGGASRINALLLTRGVPGGYQEWAEGFGLDEWGWDEVEPYFRRSENATAHPESAYRGHDGPIELRQAFWPFKWRPYIDEAARKVGLSVEEDCNNPAAPASGLFNLDMTIDKQGYRASTYRAFLNKKLAIQRRKHLTVCTGVVASSLDIDEQAGLVRGVYIRRVGKDVGEKDVYVKAKREVIVSSGAICSPQILLLSGIGPKDQLQAHGIAVKRELPVGASLQDHYSAAIMLSLPKSETLSLLESILGLWHFLLFIFTGRGLMGGSSTPKSIFVRTSAIDEDTMTVSREPGDLDALQPRNIPDVEIMIQPVNSLERVVPGHSLFSFYPTLVQPRSAGSVELRDRDPLSNPRIVHPMLRDERDLVPLRRGIRLTMRLAEEFQRSGYPHPAPMAFAPGNNLDLLSAWERSAPSEATPDAPVPSGAGLDLAGGINDKPLARDDQTEVKEVAEPVVNKTWRDVTDDEIDDYVRRVGAGSLHASCTCPMSRDDDGSGVVDQRLRVHGIRNLRVADASVFPKVTSGHTMAPTIMVGERCADFIKEEWREKKTV</sequence>
<dbReference type="Proteomes" id="UP000285146">
    <property type="component" value="Unassembled WGS sequence"/>
</dbReference>
<dbReference type="SUPFAM" id="SSF54373">
    <property type="entry name" value="FAD-linked reductases, C-terminal domain"/>
    <property type="match status" value="1"/>
</dbReference>
<accession>A0A423XCC3</accession>
<organism evidence="5 6">
    <name type="scientific">Cytospora leucostoma</name>
    <dbReference type="NCBI Taxonomy" id="1230097"/>
    <lineage>
        <taxon>Eukaryota</taxon>
        <taxon>Fungi</taxon>
        <taxon>Dikarya</taxon>
        <taxon>Ascomycota</taxon>
        <taxon>Pezizomycotina</taxon>
        <taxon>Sordariomycetes</taxon>
        <taxon>Sordariomycetidae</taxon>
        <taxon>Diaporthales</taxon>
        <taxon>Cytosporaceae</taxon>
        <taxon>Cytospora</taxon>
    </lineage>
</organism>
<keyword evidence="6" id="KW-1185">Reference proteome</keyword>
<evidence type="ECO:0000256" key="3">
    <source>
        <dbReference type="SAM" id="MobiDB-lite"/>
    </source>
</evidence>
<comment type="similarity">
    <text evidence="1">Belongs to the GMC oxidoreductase family.</text>
</comment>
<feature type="active site" description="Proton donor" evidence="2">
    <location>
        <position position="577"/>
    </location>
</feature>
<dbReference type="PANTHER" id="PTHR11552:SF219">
    <property type="entry name" value="GLUCOSE-METHANOL-CHOLINE OXIDOREDUCTASE N-TERMINAL DOMAIN-CONTAINING PROTEIN"/>
    <property type="match status" value="1"/>
</dbReference>
<dbReference type="GO" id="GO:0016614">
    <property type="term" value="F:oxidoreductase activity, acting on CH-OH group of donors"/>
    <property type="evidence" value="ECO:0007669"/>
    <property type="project" value="InterPro"/>
</dbReference>
<dbReference type="InParanoid" id="A0A423XCC3"/>
<evidence type="ECO:0000259" key="4">
    <source>
        <dbReference type="PROSITE" id="PS00624"/>
    </source>
</evidence>
<dbReference type="EMBL" id="LKEB01000018">
    <property type="protein sequence ID" value="ROW13613.1"/>
    <property type="molecule type" value="Genomic_DNA"/>
</dbReference>
<dbReference type="InterPro" id="IPR012132">
    <property type="entry name" value="GMC_OxRdtase"/>
</dbReference>
<evidence type="ECO:0000313" key="5">
    <source>
        <dbReference type="EMBL" id="ROW13613.1"/>
    </source>
</evidence>
<feature type="domain" description="Glucose-methanol-choline oxidoreductase N-terminal" evidence="4">
    <location>
        <begin position="286"/>
        <end position="300"/>
    </location>
</feature>
<name>A0A423XCC3_9PEZI</name>
<evidence type="ECO:0000313" key="6">
    <source>
        <dbReference type="Proteomes" id="UP000285146"/>
    </source>
</evidence>
<feature type="region of interest" description="Disordered" evidence="3">
    <location>
        <begin position="508"/>
        <end position="535"/>
    </location>
</feature>
<gene>
    <name evidence="5" type="ORF">VPNG_04562</name>
</gene>
<dbReference type="PROSITE" id="PS00624">
    <property type="entry name" value="GMC_OXRED_2"/>
    <property type="match status" value="1"/>
</dbReference>
<dbReference type="Pfam" id="PF00732">
    <property type="entry name" value="GMC_oxred_N"/>
    <property type="match status" value="1"/>
</dbReference>
<protein>
    <recommendedName>
        <fullName evidence="4">Glucose-methanol-choline oxidoreductase N-terminal domain-containing protein</fullName>
    </recommendedName>
</protein>
<evidence type="ECO:0000256" key="2">
    <source>
        <dbReference type="PIRSR" id="PIRSR000137-1"/>
    </source>
</evidence>
<proteinExistence type="inferred from homology"/>
<dbReference type="Gene3D" id="3.30.410.40">
    <property type="match status" value="1"/>
</dbReference>
<dbReference type="Gene3D" id="3.30.560.10">
    <property type="entry name" value="Glucose Oxidase, domain 3"/>
    <property type="match status" value="1"/>
</dbReference>
<dbReference type="STRING" id="1230097.A0A423XCC3"/>
<dbReference type="InterPro" id="IPR007867">
    <property type="entry name" value="GMC_OxRtase_C"/>
</dbReference>
<comment type="caution">
    <text evidence="5">The sequence shown here is derived from an EMBL/GenBank/DDBJ whole genome shotgun (WGS) entry which is preliminary data.</text>
</comment>
<dbReference type="Gene3D" id="3.50.50.60">
    <property type="entry name" value="FAD/NAD(P)-binding domain"/>
    <property type="match status" value="2"/>
</dbReference>
<dbReference type="AlphaFoldDB" id="A0A423XCC3"/>
<dbReference type="SUPFAM" id="SSF51905">
    <property type="entry name" value="FAD/NAD(P)-binding domain"/>
    <property type="match status" value="1"/>
</dbReference>
<feature type="active site" description="Proton acceptor" evidence="2">
    <location>
        <position position="621"/>
    </location>
</feature>
<dbReference type="GO" id="GO:0050660">
    <property type="term" value="F:flavin adenine dinucleotide binding"/>
    <property type="evidence" value="ECO:0007669"/>
    <property type="project" value="InterPro"/>
</dbReference>
<dbReference type="InterPro" id="IPR036188">
    <property type="entry name" value="FAD/NAD-bd_sf"/>
</dbReference>
<dbReference type="OrthoDB" id="269227at2759"/>
<dbReference type="InterPro" id="IPR000172">
    <property type="entry name" value="GMC_OxRdtase_N"/>
</dbReference>
<dbReference type="PANTHER" id="PTHR11552">
    <property type="entry name" value="GLUCOSE-METHANOL-CHOLINE GMC OXIDOREDUCTASE"/>
    <property type="match status" value="1"/>
</dbReference>